<dbReference type="AlphaFoldDB" id="A0AAN8TEU5"/>
<comment type="caution">
    <text evidence="1">The sequence shown here is derived from an EMBL/GenBank/DDBJ whole genome shotgun (WGS) entry which is preliminary data.</text>
</comment>
<organism evidence="1 2">
    <name type="scientific">Solanum bulbocastanum</name>
    <name type="common">Wild potato</name>
    <dbReference type="NCBI Taxonomy" id="147425"/>
    <lineage>
        <taxon>Eukaryota</taxon>
        <taxon>Viridiplantae</taxon>
        <taxon>Streptophyta</taxon>
        <taxon>Embryophyta</taxon>
        <taxon>Tracheophyta</taxon>
        <taxon>Spermatophyta</taxon>
        <taxon>Magnoliopsida</taxon>
        <taxon>eudicotyledons</taxon>
        <taxon>Gunneridae</taxon>
        <taxon>Pentapetalae</taxon>
        <taxon>asterids</taxon>
        <taxon>lamiids</taxon>
        <taxon>Solanales</taxon>
        <taxon>Solanaceae</taxon>
        <taxon>Solanoideae</taxon>
        <taxon>Solaneae</taxon>
        <taxon>Solanum</taxon>
    </lineage>
</organism>
<evidence type="ECO:0000313" key="1">
    <source>
        <dbReference type="EMBL" id="KAK6784081.1"/>
    </source>
</evidence>
<gene>
    <name evidence="1" type="ORF">RDI58_017535</name>
</gene>
<protein>
    <submittedName>
        <fullName evidence="1">Uncharacterized protein</fullName>
    </submittedName>
</protein>
<sequence length="64" mass="7306">MSSPFLQKLIKGAEAMHEKEKLSLKEKNEQKVTPVIPMLIAKSPPPFTRRLVKKVADDKFEKTV</sequence>
<dbReference type="EMBL" id="JBANQN010000007">
    <property type="protein sequence ID" value="KAK6784081.1"/>
    <property type="molecule type" value="Genomic_DNA"/>
</dbReference>
<accession>A0AAN8TEU5</accession>
<proteinExistence type="predicted"/>
<keyword evidence="2" id="KW-1185">Reference proteome</keyword>
<evidence type="ECO:0000313" key="2">
    <source>
        <dbReference type="Proteomes" id="UP001371456"/>
    </source>
</evidence>
<name>A0AAN8TEU5_SOLBU</name>
<dbReference type="Proteomes" id="UP001371456">
    <property type="component" value="Unassembled WGS sequence"/>
</dbReference>
<reference evidence="1 2" key="1">
    <citation type="submission" date="2024-02" db="EMBL/GenBank/DDBJ databases">
        <title>de novo genome assembly of Solanum bulbocastanum strain 11H21.</title>
        <authorList>
            <person name="Hosaka A.J."/>
        </authorList>
    </citation>
    <scope>NUCLEOTIDE SEQUENCE [LARGE SCALE GENOMIC DNA]</scope>
    <source>
        <tissue evidence="1">Young leaves</tissue>
    </source>
</reference>